<dbReference type="EMBL" id="CP040915">
    <property type="protein sequence ID" value="QDC24941.1"/>
    <property type="molecule type" value="Genomic_DNA"/>
</dbReference>
<evidence type="ECO:0000313" key="7">
    <source>
        <dbReference type="Proteomes" id="UP000314616"/>
    </source>
</evidence>
<dbReference type="PANTHER" id="PTHR42788:SF13">
    <property type="entry name" value="ALIPHATIC SULFONATES IMPORT ATP-BINDING PROTEIN SSUB"/>
    <property type="match status" value="1"/>
</dbReference>
<organism evidence="6 7">
    <name type="scientific">Georgenia yuyongxinii</name>
    <dbReference type="NCBI Taxonomy" id="2589797"/>
    <lineage>
        <taxon>Bacteria</taxon>
        <taxon>Bacillati</taxon>
        <taxon>Actinomycetota</taxon>
        <taxon>Actinomycetes</taxon>
        <taxon>Micrococcales</taxon>
        <taxon>Bogoriellaceae</taxon>
        <taxon>Georgenia</taxon>
    </lineage>
</organism>
<proteinExistence type="predicted"/>
<dbReference type="SUPFAM" id="SSF52540">
    <property type="entry name" value="P-loop containing nucleoside triphosphate hydrolases"/>
    <property type="match status" value="1"/>
</dbReference>
<dbReference type="InterPro" id="IPR050166">
    <property type="entry name" value="ABC_transporter_ATP-bind"/>
</dbReference>
<dbReference type="SMART" id="SM00382">
    <property type="entry name" value="AAA"/>
    <property type="match status" value="1"/>
</dbReference>
<evidence type="ECO:0000259" key="5">
    <source>
        <dbReference type="PROSITE" id="PS50893"/>
    </source>
</evidence>
<dbReference type="KEGG" id="gyu:FE374_10255"/>
<keyword evidence="3 6" id="KW-0067">ATP-binding</keyword>
<evidence type="ECO:0000256" key="1">
    <source>
        <dbReference type="ARBA" id="ARBA00022448"/>
    </source>
</evidence>
<dbReference type="InterPro" id="IPR003439">
    <property type="entry name" value="ABC_transporter-like_ATP-bd"/>
</dbReference>
<keyword evidence="1" id="KW-0813">Transport</keyword>
<feature type="region of interest" description="Disordered" evidence="4">
    <location>
        <begin position="1"/>
        <end position="26"/>
    </location>
</feature>
<feature type="domain" description="ABC transporter" evidence="5">
    <location>
        <begin position="30"/>
        <end position="265"/>
    </location>
</feature>
<evidence type="ECO:0000256" key="3">
    <source>
        <dbReference type="ARBA" id="ARBA00022840"/>
    </source>
</evidence>
<dbReference type="GO" id="GO:0016887">
    <property type="term" value="F:ATP hydrolysis activity"/>
    <property type="evidence" value="ECO:0007669"/>
    <property type="project" value="InterPro"/>
</dbReference>
<evidence type="ECO:0000256" key="4">
    <source>
        <dbReference type="SAM" id="MobiDB-lite"/>
    </source>
</evidence>
<dbReference type="AlphaFoldDB" id="A0A5B8C6C3"/>
<dbReference type="InterPro" id="IPR027417">
    <property type="entry name" value="P-loop_NTPase"/>
</dbReference>
<dbReference type="OrthoDB" id="8773773at2"/>
<dbReference type="PROSITE" id="PS50893">
    <property type="entry name" value="ABC_TRANSPORTER_2"/>
    <property type="match status" value="1"/>
</dbReference>
<feature type="compositionally biased region" description="Basic and acidic residues" evidence="4">
    <location>
        <begin position="11"/>
        <end position="20"/>
    </location>
</feature>
<keyword evidence="2" id="KW-0547">Nucleotide-binding</keyword>
<accession>A0A5B8C6C3</accession>
<dbReference type="Proteomes" id="UP000314616">
    <property type="component" value="Chromosome"/>
</dbReference>
<evidence type="ECO:0000313" key="6">
    <source>
        <dbReference type="EMBL" id="QDC24941.1"/>
    </source>
</evidence>
<dbReference type="GO" id="GO:0005524">
    <property type="term" value="F:ATP binding"/>
    <property type="evidence" value="ECO:0007669"/>
    <property type="project" value="UniProtKB-KW"/>
</dbReference>
<dbReference type="Pfam" id="PF00005">
    <property type="entry name" value="ABC_tran"/>
    <property type="match status" value="1"/>
</dbReference>
<evidence type="ECO:0000256" key="2">
    <source>
        <dbReference type="ARBA" id="ARBA00022741"/>
    </source>
</evidence>
<dbReference type="InterPro" id="IPR017871">
    <property type="entry name" value="ABC_transporter-like_CS"/>
</dbReference>
<reference evidence="6 7" key="1">
    <citation type="submission" date="2019-05" db="EMBL/GenBank/DDBJ databases">
        <title>Georgenia *** sp. nov., and Georgenia *** sp. nov., isolated from the intestinal contents of plateau pika (Ochotona curzoniae) in the Qinghai-Tibet plateau of China.</title>
        <authorList>
            <person name="Tian Z."/>
        </authorList>
    </citation>
    <scope>NUCLEOTIDE SEQUENCE [LARGE SCALE GENOMIC DNA]</scope>
    <source>
        <strain evidence="6 7">Z443</strain>
    </source>
</reference>
<gene>
    <name evidence="6" type="ORF">FE374_10255</name>
</gene>
<dbReference type="InterPro" id="IPR003593">
    <property type="entry name" value="AAA+_ATPase"/>
</dbReference>
<dbReference type="CDD" id="cd03293">
    <property type="entry name" value="ABC_NrtD_SsuB_transporters"/>
    <property type="match status" value="1"/>
</dbReference>
<protein>
    <submittedName>
        <fullName evidence="6">ABC transporter ATP-binding protein</fullName>
    </submittedName>
</protein>
<dbReference type="PROSITE" id="PS00211">
    <property type="entry name" value="ABC_TRANSPORTER_1"/>
    <property type="match status" value="1"/>
</dbReference>
<dbReference type="Gene3D" id="3.40.50.300">
    <property type="entry name" value="P-loop containing nucleotide triphosphate hydrolases"/>
    <property type="match status" value="1"/>
</dbReference>
<name>A0A5B8C6C3_9MICO</name>
<dbReference type="PANTHER" id="PTHR42788">
    <property type="entry name" value="TAURINE IMPORT ATP-BINDING PROTEIN-RELATED"/>
    <property type="match status" value="1"/>
</dbReference>
<sequence length="295" mass="32080">MEAMVPMSTPTRREQTRPRLDNGQSTGLSVEIRGLSKSYAASLGASTTAIEDLSITMQPGTINCIIGPSGCGKTTLLNLVAGFEKASRGQLLVDGRQVDGAGSDRVVVFQDVQGSLMPWLTAQRNVEFGLKVAGVSKRERAERAREALALVGLPEARDKFVFELSGGMQQRVQIARALVLQPGILLMDEPFGALDYLTRSLLQEQLQDLHERTGATILFVTHDIGEAALLGDFVYVMGTRGQLTRCIEIVSERPRKVTDRHIVEVVEEMTDLILDPISHVPQSANRTRAQEAGAA</sequence>